<evidence type="ECO:0000313" key="8">
    <source>
        <dbReference type="Proteomes" id="UP001174677"/>
    </source>
</evidence>
<evidence type="ECO:0008006" key="9">
    <source>
        <dbReference type="Google" id="ProtNLM"/>
    </source>
</evidence>
<feature type="transmembrane region" description="Helical" evidence="6">
    <location>
        <begin position="49"/>
        <end position="75"/>
    </location>
</feature>
<keyword evidence="3 6" id="KW-0812">Transmembrane</keyword>
<feature type="transmembrane region" description="Helical" evidence="6">
    <location>
        <begin position="6"/>
        <end position="28"/>
    </location>
</feature>
<evidence type="ECO:0000313" key="7">
    <source>
        <dbReference type="EMBL" id="KAJ9134938.1"/>
    </source>
</evidence>
<dbReference type="Proteomes" id="UP001174677">
    <property type="component" value="Chromosome 18"/>
</dbReference>
<proteinExistence type="inferred from homology"/>
<gene>
    <name evidence="7" type="ORF">P3X46_032174</name>
</gene>
<dbReference type="PANTHER" id="PTHR32191">
    <property type="entry name" value="TETRASPANIN-8-RELATED"/>
    <property type="match status" value="1"/>
</dbReference>
<sequence>MARTSYFILCGMNIVTLFISMTIVAHVSNAWKLPMQIYGTGAYASFLQIPVLILGAALLILSVVGLIAFFCQLIFLQRVYLWIMLFIMITLLIFIIFSLLVTNKGPQEIASAGRQFRLDEFSSWMQTHLVGQNHWSGIKNCLLDSGVCDSFQKKLDALPAAVLWEVVNPVELGCCKPPYGCGYKFKNLSYWEVPNSGFQTKDKDCYSWGNDKETLCYNCTSCKAGYLDDMRENWMALNMFNIFVVIYLLVLFPLGRFSLQNHPETTYNSYRSAC</sequence>
<keyword evidence="8" id="KW-1185">Reference proteome</keyword>
<evidence type="ECO:0000256" key="6">
    <source>
        <dbReference type="SAM" id="Phobius"/>
    </source>
</evidence>
<dbReference type="Pfam" id="PF00335">
    <property type="entry name" value="Tetraspanin"/>
    <property type="match status" value="1"/>
</dbReference>
<keyword evidence="5 6" id="KW-0472">Membrane</keyword>
<dbReference type="InterPro" id="IPR018499">
    <property type="entry name" value="Tetraspanin/Peripherin"/>
</dbReference>
<evidence type="ECO:0000256" key="4">
    <source>
        <dbReference type="ARBA" id="ARBA00022989"/>
    </source>
</evidence>
<name>A0ABQ9KCG7_HEVBR</name>
<evidence type="ECO:0000256" key="1">
    <source>
        <dbReference type="ARBA" id="ARBA00004141"/>
    </source>
</evidence>
<evidence type="ECO:0000256" key="3">
    <source>
        <dbReference type="ARBA" id="ARBA00022692"/>
    </source>
</evidence>
<reference evidence="7 8" key="1">
    <citation type="journal article" date="2023" name="Plant Biotechnol. J.">
        <title>Chromosome-level wild Hevea brasiliensis genome provides new tools for genomic-assisted breeding and valuable loci to elevate rubber yield.</title>
        <authorList>
            <person name="Cheng H."/>
            <person name="Song X."/>
            <person name="Hu Y."/>
            <person name="Wu T."/>
            <person name="Yang Q."/>
            <person name="An Z."/>
            <person name="Feng S."/>
            <person name="Deng Z."/>
            <person name="Wu W."/>
            <person name="Zeng X."/>
            <person name="Tu M."/>
            <person name="Wang X."/>
            <person name="Huang H."/>
        </authorList>
    </citation>
    <scope>NUCLEOTIDE SEQUENCE [LARGE SCALE GENOMIC DNA]</scope>
    <source>
        <strain evidence="7">MT/VB/25A 57/8</strain>
    </source>
</reference>
<comment type="caution">
    <text evidence="7">The sequence shown here is derived from an EMBL/GenBank/DDBJ whole genome shotgun (WGS) entry which is preliminary data.</text>
</comment>
<feature type="transmembrane region" description="Helical" evidence="6">
    <location>
        <begin position="81"/>
        <end position="101"/>
    </location>
</feature>
<dbReference type="EMBL" id="JARPOI010000018">
    <property type="protein sequence ID" value="KAJ9134938.1"/>
    <property type="molecule type" value="Genomic_DNA"/>
</dbReference>
<organism evidence="7 8">
    <name type="scientific">Hevea brasiliensis</name>
    <name type="common">Para rubber tree</name>
    <name type="synonym">Siphonia brasiliensis</name>
    <dbReference type="NCBI Taxonomy" id="3981"/>
    <lineage>
        <taxon>Eukaryota</taxon>
        <taxon>Viridiplantae</taxon>
        <taxon>Streptophyta</taxon>
        <taxon>Embryophyta</taxon>
        <taxon>Tracheophyta</taxon>
        <taxon>Spermatophyta</taxon>
        <taxon>Magnoliopsida</taxon>
        <taxon>eudicotyledons</taxon>
        <taxon>Gunneridae</taxon>
        <taxon>Pentapetalae</taxon>
        <taxon>rosids</taxon>
        <taxon>fabids</taxon>
        <taxon>Malpighiales</taxon>
        <taxon>Euphorbiaceae</taxon>
        <taxon>Crotonoideae</taxon>
        <taxon>Micrandreae</taxon>
        <taxon>Hevea</taxon>
    </lineage>
</organism>
<feature type="transmembrane region" description="Helical" evidence="6">
    <location>
        <begin position="240"/>
        <end position="259"/>
    </location>
</feature>
<keyword evidence="4 6" id="KW-1133">Transmembrane helix</keyword>
<protein>
    <recommendedName>
        <fullName evidence="9">Tetraspanin</fullName>
    </recommendedName>
</protein>
<evidence type="ECO:0000256" key="2">
    <source>
        <dbReference type="ARBA" id="ARBA00006840"/>
    </source>
</evidence>
<comment type="subcellular location">
    <subcellularLocation>
        <location evidence="1">Membrane</location>
        <topology evidence="1">Multi-pass membrane protein</topology>
    </subcellularLocation>
</comment>
<comment type="similarity">
    <text evidence="2">Belongs to the tetraspanin (TM4SF) family.</text>
</comment>
<dbReference type="InterPro" id="IPR044991">
    <property type="entry name" value="TET_plant"/>
</dbReference>
<evidence type="ECO:0000256" key="5">
    <source>
        <dbReference type="ARBA" id="ARBA00023136"/>
    </source>
</evidence>
<accession>A0ABQ9KCG7</accession>